<dbReference type="InterPro" id="IPR051400">
    <property type="entry name" value="HAD-like_hydrolase"/>
</dbReference>
<evidence type="ECO:0000256" key="3">
    <source>
        <dbReference type="ARBA" id="ARBA00022801"/>
    </source>
</evidence>
<organism evidence="5 6">
    <name type="scientific">Bacillus chungangensis</name>
    <dbReference type="NCBI Taxonomy" id="587633"/>
    <lineage>
        <taxon>Bacteria</taxon>
        <taxon>Bacillati</taxon>
        <taxon>Bacillota</taxon>
        <taxon>Bacilli</taxon>
        <taxon>Bacillales</taxon>
        <taxon>Bacillaceae</taxon>
        <taxon>Bacillus</taxon>
    </lineage>
</organism>
<comment type="cofactor">
    <cofactor evidence="1">
        <name>Mg(2+)</name>
        <dbReference type="ChEBI" id="CHEBI:18420"/>
    </cofactor>
</comment>
<evidence type="ECO:0000313" key="6">
    <source>
        <dbReference type="Proteomes" id="UP001223586"/>
    </source>
</evidence>
<dbReference type="PANTHER" id="PTHR46470">
    <property type="entry name" value="N-ACYLNEURAMINATE-9-PHOSPHATASE"/>
    <property type="match status" value="1"/>
</dbReference>
<dbReference type="SFLD" id="SFLDG01129">
    <property type="entry name" value="C1.5:_HAD__Beta-PGM__Phosphata"/>
    <property type="match status" value="1"/>
</dbReference>
<dbReference type="Gene3D" id="1.10.150.520">
    <property type="match status" value="1"/>
</dbReference>
<keyword evidence="2" id="KW-0479">Metal-binding</keyword>
<gene>
    <name evidence="5" type="ORF">J2S08_003891</name>
</gene>
<proteinExistence type="predicted"/>
<evidence type="ECO:0000256" key="1">
    <source>
        <dbReference type="ARBA" id="ARBA00001946"/>
    </source>
</evidence>
<dbReference type="EMBL" id="JAUSTT010000031">
    <property type="protein sequence ID" value="MDQ0177997.1"/>
    <property type="molecule type" value="Genomic_DNA"/>
</dbReference>
<dbReference type="InterPro" id="IPR006549">
    <property type="entry name" value="HAD-SF_hydro_IIIA"/>
</dbReference>
<dbReference type="NCBIfam" id="TIGR01662">
    <property type="entry name" value="HAD-SF-IIIA"/>
    <property type="match status" value="1"/>
</dbReference>
<dbReference type="NCBIfam" id="TIGR01509">
    <property type="entry name" value="HAD-SF-IA-v3"/>
    <property type="match status" value="1"/>
</dbReference>
<name>A0ABT9WXH5_9BACI</name>
<dbReference type="Pfam" id="PF13419">
    <property type="entry name" value="HAD_2"/>
    <property type="match status" value="1"/>
</dbReference>
<dbReference type="PANTHER" id="PTHR46470:SF2">
    <property type="entry name" value="GLYCERALDEHYDE 3-PHOSPHATE PHOSPHATASE"/>
    <property type="match status" value="1"/>
</dbReference>
<dbReference type="PRINTS" id="PR00413">
    <property type="entry name" value="HADHALOGNASE"/>
</dbReference>
<dbReference type="SFLD" id="SFLDS00003">
    <property type="entry name" value="Haloacid_Dehalogenase"/>
    <property type="match status" value="1"/>
</dbReference>
<dbReference type="InterPro" id="IPR023214">
    <property type="entry name" value="HAD_sf"/>
</dbReference>
<sequence length="231" mass="26827">MKAVLFDLDGTLLDRETSIRSFIDDQYKRLSSFFPHVSKQAFMIRFITFECHGYVWKDQVYQQLVKEFSISGVAWEQLFNDYQTSFHQHCTAFPHLTEMLEELKKAGYFLGIVTNGKGDFQMATIRALNIETFFHIIVISEWAGVKKPDPTIFTKALCELGVPAQESIFIGDHVENDIKAAHHVGMKTIWKRNDQWNDVAADAVIDDLIEIKMTLQRFQKKINLERDERSI</sequence>
<dbReference type="InterPro" id="IPR006439">
    <property type="entry name" value="HAD-SF_hydro_IA"/>
</dbReference>
<evidence type="ECO:0000313" key="5">
    <source>
        <dbReference type="EMBL" id="MDQ0177997.1"/>
    </source>
</evidence>
<dbReference type="NCBIfam" id="TIGR01549">
    <property type="entry name" value="HAD-SF-IA-v1"/>
    <property type="match status" value="1"/>
</dbReference>
<dbReference type="RefSeq" id="WP_307232469.1">
    <property type="nucleotide sequence ID" value="NZ_JAUSTT010000031.1"/>
</dbReference>
<dbReference type="Proteomes" id="UP001223586">
    <property type="component" value="Unassembled WGS sequence"/>
</dbReference>
<keyword evidence="6" id="KW-1185">Reference proteome</keyword>
<evidence type="ECO:0000256" key="4">
    <source>
        <dbReference type="ARBA" id="ARBA00022842"/>
    </source>
</evidence>
<comment type="caution">
    <text evidence="5">The sequence shown here is derived from an EMBL/GenBank/DDBJ whole genome shotgun (WGS) entry which is preliminary data.</text>
</comment>
<keyword evidence="4" id="KW-0460">Magnesium</keyword>
<reference evidence="5 6" key="1">
    <citation type="submission" date="2023-07" db="EMBL/GenBank/DDBJ databases">
        <title>Genomic Encyclopedia of Type Strains, Phase IV (KMG-IV): sequencing the most valuable type-strain genomes for metagenomic binning, comparative biology and taxonomic classification.</title>
        <authorList>
            <person name="Goeker M."/>
        </authorList>
    </citation>
    <scope>NUCLEOTIDE SEQUENCE [LARGE SCALE GENOMIC DNA]</scope>
    <source>
        <strain evidence="5 6">DSM 23837</strain>
    </source>
</reference>
<keyword evidence="3 5" id="KW-0378">Hydrolase</keyword>
<dbReference type="InterPro" id="IPR036412">
    <property type="entry name" value="HAD-like_sf"/>
</dbReference>
<evidence type="ECO:0000256" key="2">
    <source>
        <dbReference type="ARBA" id="ARBA00022723"/>
    </source>
</evidence>
<dbReference type="GO" id="GO:0016787">
    <property type="term" value="F:hydrolase activity"/>
    <property type="evidence" value="ECO:0007669"/>
    <property type="project" value="UniProtKB-KW"/>
</dbReference>
<protein>
    <submittedName>
        <fullName evidence="5">Hydrolase of the HAD superfamily</fullName>
    </submittedName>
</protein>
<dbReference type="Gene3D" id="3.40.50.1000">
    <property type="entry name" value="HAD superfamily/HAD-like"/>
    <property type="match status" value="1"/>
</dbReference>
<accession>A0ABT9WXH5</accession>
<dbReference type="SFLD" id="SFLDG01135">
    <property type="entry name" value="C1.5.6:_HAD__Beta-PGM__Phospha"/>
    <property type="match status" value="1"/>
</dbReference>
<dbReference type="SUPFAM" id="SSF56784">
    <property type="entry name" value="HAD-like"/>
    <property type="match status" value="1"/>
</dbReference>
<dbReference type="InterPro" id="IPR041492">
    <property type="entry name" value="HAD_2"/>
</dbReference>